<evidence type="ECO:0000256" key="1">
    <source>
        <dbReference type="SAM" id="Phobius"/>
    </source>
</evidence>
<dbReference type="Proteomes" id="UP001596189">
    <property type="component" value="Unassembled WGS sequence"/>
</dbReference>
<evidence type="ECO:0000313" key="2">
    <source>
        <dbReference type="EMBL" id="MFC6009154.1"/>
    </source>
</evidence>
<gene>
    <name evidence="2" type="ORF">ACFQDO_18625</name>
</gene>
<keyword evidence="1" id="KW-0472">Membrane</keyword>
<name>A0ABW1JJ31_9ACTN</name>
<proteinExistence type="predicted"/>
<reference evidence="3" key="1">
    <citation type="journal article" date="2019" name="Int. J. Syst. Evol. Microbiol.">
        <title>The Global Catalogue of Microorganisms (GCM) 10K type strain sequencing project: providing services to taxonomists for standard genome sequencing and annotation.</title>
        <authorList>
            <consortium name="The Broad Institute Genomics Platform"/>
            <consortium name="The Broad Institute Genome Sequencing Center for Infectious Disease"/>
            <person name="Wu L."/>
            <person name="Ma J."/>
        </authorList>
    </citation>
    <scope>NUCLEOTIDE SEQUENCE [LARGE SCALE GENOMIC DNA]</scope>
    <source>
        <strain evidence="3">KACC 14249</strain>
    </source>
</reference>
<dbReference type="RefSeq" id="WP_345717680.1">
    <property type="nucleotide sequence ID" value="NZ_BAABFP010000007.1"/>
</dbReference>
<evidence type="ECO:0000313" key="3">
    <source>
        <dbReference type="Proteomes" id="UP001596189"/>
    </source>
</evidence>
<keyword evidence="1" id="KW-0812">Transmembrane</keyword>
<sequence>MKRRYLIEGAVLLLIVINGFNVLLDFEWVVRRWLQNRSGSVR</sequence>
<keyword evidence="1" id="KW-1133">Transmembrane helix</keyword>
<organism evidence="2 3">
    <name type="scientific">Angustibacter luteus</name>
    <dbReference type="NCBI Taxonomy" id="658456"/>
    <lineage>
        <taxon>Bacteria</taxon>
        <taxon>Bacillati</taxon>
        <taxon>Actinomycetota</taxon>
        <taxon>Actinomycetes</taxon>
        <taxon>Kineosporiales</taxon>
        <taxon>Kineosporiaceae</taxon>
    </lineage>
</organism>
<feature type="transmembrane region" description="Helical" evidence="1">
    <location>
        <begin position="5"/>
        <end position="24"/>
    </location>
</feature>
<keyword evidence="3" id="KW-1185">Reference proteome</keyword>
<accession>A0ABW1JJ31</accession>
<comment type="caution">
    <text evidence="2">The sequence shown here is derived from an EMBL/GenBank/DDBJ whole genome shotgun (WGS) entry which is preliminary data.</text>
</comment>
<protein>
    <submittedName>
        <fullName evidence="2">Uncharacterized protein</fullName>
    </submittedName>
</protein>
<dbReference type="EMBL" id="JBHSRD010000008">
    <property type="protein sequence ID" value="MFC6009154.1"/>
    <property type="molecule type" value="Genomic_DNA"/>
</dbReference>